<accession>B7KMJ8</accession>
<reference evidence="3" key="1">
    <citation type="journal article" date="2011" name="MBio">
        <title>Novel metabolic attributes of the genus Cyanothece, comprising a group of unicellular nitrogen-fixing Cyanobacteria.</title>
        <authorList>
            <person name="Bandyopadhyay A."/>
            <person name="Elvitigala T."/>
            <person name="Welsh E."/>
            <person name="Stockel J."/>
            <person name="Liberton M."/>
            <person name="Min H."/>
            <person name="Sherman L.A."/>
            <person name="Pakrasi H.B."/>
        </authorList>
    </citation>
    <scope>NUCLEOTIDE SEQUENCE [LARGE SCALE GENOMIC DNA]</scope>
    <source>
        <strain evidence="3">PCC 7424</strain>
        <plasmid evidence="3">pP742402</plasmid>
    </source>
</reference>
<dbReference type="GO" id="GO:0004803">
    <property type="term" value="F:transposase activity"/>
    <property type="evidence" value="ECO:0007669"/>
    <property type="project" value="InterPro"/>
</dbReference>
<dbReference type="GO" id="GO:0006313">
    <property type="term" value="P:DNA transposition"/>
    <property type="evidence" value="ECO:0007669"/>
    <property type="project" value="InterPro"/>
</dbReference>
<dbReference type="SUPFAM" id="SSF53098">
    <property type="entry name" value="Ribonuclease H-like"/>
    <property type="match status" value="1"/>
</dbReference>
<dbReference type="InterPro" id="IPR012337">
    <property type="entry name" value="RNaseH-like_sf"/>
</dbReference>
<geneLocation type="plasmid" evidence="2 3">
    <name>pP742402</name>
</geneLocation>
<protein>
    <submittedName>
        <fullName evidence="2">Transposase IS701 family protein</fullName>
    </submittedName>
</protein>
<keyword evidence="2" id="KW-0614">Plasmid</keyword>
<dbReference type="EMBL" id="CP001293">
    <property type="protein sequence ID" value="ACK74020.1"/>
    <property type="molecule type" value="Genomic_DNA"/>
</dbReference>
<dbReference type="HOGENOM" id="CLU_071602_0_0_3"/>
<dbReference type="Proteomes" id="UP000002384">
    <property type="component" value="Plasmid pP742402"/>
</dbReference>
<gene>
    <name evidence="2" type="ordered locus">PCC7424_5446</name>
</gene>
<feature type="domain" description="Transposase IS4-like" evidence="1">
    <location>
        <begin position="62"/>
        <end position="260"/>
    </location>
</feature>
<name>B7KMJ8_GLOC7</name>
<evidence type="ECO:0000313" key="3">
    <source>
        <dbReference type="Proteomes" id="UP000002384"/>
    </source>
</evidence>
<dbReference type="InterPro" id="IPR002559">
    <property type="entry name" value="Transposase_11"/>
</dbReference>
<keyword evidence="3" id="KW-1185">Reference proteome</keyword>
<dbReference type="KEGG" id="cyc:PCC7424_5446"/>
<dbReference type="AlphaFoldDB" id="B7KMJ8"/>
<sequence length="306" mass="36127">MNISHDSANRFLLREQYEPEDLFEEIKASINLIGGTLSADDTIVEKLYSDSSKVELIGYFWSGKHKKPIKGINLISLYYTAPNGDSVPINYRLYNKEEGKTKNEYLREMIKEVLEWGVMPKTITTDSWYSSKDNLKFFRERKFNFLVGIAKNRQVKVMDGKFCKVEQLDIPEDGMIVYLKEFGWVKVFQRVFKNEIPRYYVIHQTEESQLEVFTRSQFRSLCSIHWGIECYHRALKQLCGLSKFLVRTSQAIANHIFCSLRAFCQLELMRIQETIENWYEIQRELYLKVAREFIIKRAQEQKALAS</sequence>
<evidence type="ECO:0000259" key="1">
    <source>
        <dbReference type="Pfam" id="PF01609"/>
    </source>
</evidence>
<organism evidence="2 3">
    <name type="scientific">Gloeothece citriformis (strain PCC 7424)</name>
    <name type="common">Cyanothece sp. (strain PCC 7424)</name>
    <dbReference type="NCBI Taxonomy" id="65393"/>
    <lineage>
        <taxon>Bacteria</taxon>
        <taxon>Bacillati</taxon>
        <taxon>Cyanobacteriota</taxon>
        <taxon>Cyanophyceae</taxon>
        <taxon>Oscillatoriophycideae</taxon>
        <taxon>Chroococcales</taxon>
        <taxon>Aphanothecaceae</taxon>
        <taxon>Gloeothece</taxon>
        <taxon>Gloeothece citriformis</taxon>
    </lineage>
</organism>
<dbReference type="Pfam" id="PF01609">
    <property type="entry name" value="DDE_Tnp_1"/>
    <property type="match status" value="1"/>
</dbReference>
<dbReference type="GO" id="GO:0003677">
    <property type="term" value="F:DNA binding"/>
    <property type="evidence" value="ECO:0007669"/>
    <property type="project" value="InterPro"/>
</dbReference>
<proteinExistence type="predicted"/>
<evidence type="ECO:0000313" key="2">
    <source>
        <dbReference type="EMBL" id="ACK74020.1"/>
    </source>
</evidence>